<dbReference type="STRING" id="1391654.AKJ09_01988"/>
<evidence type="ECO:0000313" key="2">
    <source>
        <dbReference type="EMBL" id="AKU95324.1"/>
    </source>
</evidence>
<feature type="region of interest" description="Disordered" evidence="1">
    <location>
        <begin position="1"/>
        <end position="28"/>
    </location>
</feature>
<feature type="compositionally biased region" description="Low complexity" evidence="1">
    <location>
        <begin position="1"/>
        <end position="22"/>
    </location>
</feature>
<dbReference type="EMBL" id="CP012333">
    <property type="protein sequence ID" value="AKU95324.1"/>
    <property type="molecule type" value="Genomic_DNA"/>
</dbReference>
<dbReference type="AlphaFoldDB" id="A0A0K1PQD0"/>
<organism evidence="2 3">
    <name type="scientific">Labilithrix luteola</name>
    <dbReference type="NCBI Taxonomy" id="1391654"/>
    <lineage>
        <taxon>Bacteria</taxon>
        <taxon>Pseudomonadati</taxon>
        <taxon>Myxococcota</taxon>
        <taxon>Polyangia</taxon>
        <taxon>Polyangiales</taxon>
        <taxon>Labilitrichaceae</taxon>
        <taxon>Labilithrix</taxon>
    </lineage>
</organism>
<proteinExistence type="predicted"/>
<reference evidence="2 3" key="1">
    <citation type="submission" date="2015-08" db="EMBL/GenBank/DDBJ databases">
        <authorList>
            <person name="Babu N.S."/>
            <person name="Beckwith C.J."/>
            <person name="Beseler K.G."/>
            <person name="Brison A."/>
            <person name="Carone J.V."/>
            <person name="Caskin T.P."/>
            <person name="Diamond M."/>
            <person name="Durham M.E."/>
            <person name="Foxe J.M."/>
            <person name="Go M."/>
            <person name="Henderson B.A."/>
            <person name="Jones I.B."/>
            <person name="McGettigan J.A."/>
            <person name="Micheletti S.J."/>
            <person name="Nasrallah M.E."/>
            <person name="Ortiz D."/>
            <person name="Piller C.R."/>
            <person name="Privatt S.R."/>
            <person name="Schneider S.L."/>
            <person name="Sharp S."/>
            <person name="Smith T.C."/>
            <person name="Stanton J.D."/>
            <person name="Ullery H.E."/>
            <person name="Wilson R.J."/>
            <person name="Serrano M.G."/>
            <person name="Buck G."/>
            <person name="Lee V."/>
            <person name="Wang Y."/>
            <person name="Carvalho R."/>
            <person name="Voegtly L."/>
            <person name="Shi R."/>
            <person name="Duckworth R."/>
            <person name="Johnson A."/>
            <person name="Loviza R."/>
            <person name="Walstead R."/>
            <person name="Shah Z."/>
            <person name="Kiflezghi M."/>
            <person name="Wade K."/>
            <person name="Ball S.L."/>
            <person name="Bradley K.W."/>
            <person name="Asai D.J."/>
            <person name="Bowman C.A."/>
            <person name="Russell D.A."/>
            <person name="Pope W.H."/>
            <person name="Jacobs-Sera D."/>
            <person name="Hendrix R.W."/>
            <person name="Hatfull G.F."/>
        </authorList>
    </citation>
    <scope>NUCLEOTIDE SEQUENCE [LARGE SCALE GENOMIC DNA]</scope>
    <source>
        <strain evidence="2 3">DSM 27648</strain>
    </source>
</reference>
<protein>
    <submittedName>
        <fullName evidence="2">Uncharacterized protein</fullName>
    </submittedName>
</protein>
<evidence type="ECO:0000313" key="3">
    <source>
        <dbReference type="Proteomes" id="UP000064967"/>
    </source>
</evidence>
<name>A0A0K1PQD0_9BACT</name>
<accession>A0A0K1PQD0</accession>
<gene>
    <name evidence="2" type="ORF">AKJ09_01988</name>
</gene>
<sequence>MLLATGCSSNDSGGSNSTNDSNDGGGSSGGDLTTVSCNKVGEICLEYSGPASKKDAIRSALNCAEMAGVEGVGCPKEGAVRCALAKTALEGVSGTQYYYGSYASDVASLKSACERAHGTFSSP</sequence>
<evidence type="ECO:0000256" key="1">
    <source>
        <dbReference type="SAM" id="MobiDB-lite"/>
    </source>
</evidence>
<dbReference type="Proteomes" id="UP000064967">
    <property type="component" value="Chromosome"/>
</dbReference>
<dbReference type="KEGG" id="llu:AKJ09_01988"/>
<keyword evidence="3" id="KW-1185">Reference proteome</keyword>